<feature type="compositionally biased region" description="Basic and acidic residues" evidence="1">
    <location>
        <begin position="34"/>
        <end position="77"/>
    </location>
</feature>
<reference evidence="2 3" key="1">
    <citation type="journal article" date="2011" name="Int. J. Syst. Evol. Microbiol.">
        <title>Relationship of Bacillus amyloliquefaciens clades associated with strains DSM 7T and FZB42T: a proposal for Bacillus amyloliquefaciens subsp. amyloliquefaciens subsp. nov. and Bacillus amyloliquefaciens subsp. plantarum subsp. nov. based on complete genome sequence comparisons.</title>
        <authorList>
            <person name="Borriss R."/>
            <person name="Chen X.H."/>
            <person name="Rueckert C."/>
            <person name="Blom J."/>
            <person name="Becker A."/>
            <person name="Baumgarth B."/>
            <person name="Fan B."/>
            <person name="Pukall R."/>
            <person name="Schumann P."/>
            <person name="Sproer C."/>
            <person name="Junge H."/>
            <person name="Vater J."/>
            <person name="Puhler A."/>
            <person name="Klenk H.P."/>
        </authorList>
    </citation>
    <scope>NUCLEOTIDE SEQUENCE [LARGE SCALE GENOMIC DNA]</scope>
    <source>
        <strain evidence="3">DSM 7</strain>
    </source>
</reference>
<evidence type="ECO:0000256" key="1">
    <source>
        <dbReference type="SAM" id="MobiDB-lite"/>
    </source>
</evidence>
<dbReference type="EMBL" id="FN597644">
    <property type="protein sequence ID" value="CBI44225.1"/>
    <property type="molecule type" value="Genomic_DNA"/>
</dbReference>
<keyword evidence="3" id="KW-1185">Reference proteome</keyword>
<gene>
    <name evidence="2" type="ordered locus">BAMF_3099</name>
</gene>
<dbReference type="KEGG" id="bao:BAMF_3099"/>
<protein>
    <recommendedName>
        <fullName evidence="4">rRNA biogenesis protein rrp5</fullName>
    </recommendedName>
</protein>
<dbReference type="RefSeq" id="WP_013353519.1">
    <property type="nucleotide sequence ID" value="NC_014551.1"/>
</dbReference>
<dbReference type="Proteomes" id="UP000006562">
    <property type="component" value="Chromosome"/>
</dbReference>
<evidence type="ECO:0008006" key="4">
    <source>
        <dbReference type="Google" id="ProtNLM"/>
    </source>
</evidence>
<evidence type="ECO:0000313" key="2">
    <source>
        <dbReference type="EMBL" id="CBI44225.1"/>
    </source>
</evidence>
<feature type="region of interest" description="Disordered" evidence="1">
    <location>
        <begin position="26"/>
        <end position="80"/>
    </location>
</feature>
<sequence length="131" mass="14338">MNITLKIEAPELAKSLQALADALTAKPLPVNKVADSKPEKQKGADQKADAVQKAPEKEAAKPEPESEPAPKADKEETQAIDITVVRQKLAEKSQEGKQAEIKKLFANYGAKKLTEIPKEHYAELLEKAEQL</sequence>
<dbReference type="AlphaFoldDB" id="A0A9P1JJR0"/>
<evidence type="ECO:0000313" key="3">
    <source>
        <dbReference type="Proteomes" id="UP000006562"/>
    </source>
</evidence>
<proteinExistence type="predicted"/>
<name>A0A9P1JJR0_BACAS</name>
<accession>A0A9P1JJR0</accession>
<organism evidence="2 3">
    <name type="scientific">Bacillus amyloliquefaciens (strain ATCC 23350 / DSM 7 / BCRC 11601 / CCUG 28519 / NBRC 15535 / NRRL B-14393 / F)</name>
    <dbReference type="NCBI Taxonomy" id="692420"/>
    <lineage>
        <taxon>Bacteria</taxon>
        <taxon>Bacillati</taxon>
        <taxon>Bacillota</taxon>
        <taxon>Bacilli</taxon>
        <taxon>Bacillales</taxon>
        <taxon>Bacillaceae</taxon>
        <taxon>Bacillus</taxon>
        <taxon>Bacillus amyloliquefaciens group</taxon>
    </lineage>
</organism>
<reference evidence="3" key="2">
    <citation type="journal article" date="2011" name="J. Biotechnol.">
        <title>Genome sequence of B. amyloliquefaciens type strain DSM7(T) reveals differences to plant-associated B. amyloliquefaciens FZB42.</title>
        <authorList>
            <person name="Ruckert C."/>
            <person name="Blom J."/>
            <person name="Chen X."/>
            <person name="Reva O."/>
            <person name="Borriss R."/>
        </authorList>
    </citation>
    <scope>NUCLEOTIDE SEQUENCE [LARGE SCALE GENOMIC DNA]</scope>
    <source>
        <strain evidence="3">DSM 7</strain>
    </source>
</reference>